<gene>
    <name evidence="2" type="ORF">PGLA1383_LOCUS30764</name>
    <name evidence="3" type="ORF">PGLA2088_LOCUS40445</name>
</gene>
<sequence>MGRSRSDRRRSPRRRSRSRRRSSRSARRRREARRSDEAVDCDPDTQGENSSENPGLYTLQVLGGRRQEPWPTFDLADETGEKVIPHVCAKPEEAYLIKVTNSSQRHIACAVTVDGENALLKDGSLIVAPGDARELPGFLVSKNFIGKEYVKEYRNFTFGKPTVVESNAAGPAEPEINYTSYGRIVCEVFEAVLDEEIDSDQELRGQSTHYRGAGLNGSFEDRKVPEGKKKHFIYSSVTIQGARSSISNSTRGRWWVRGDRRIRTLEVRYREPHALMLLGVDHRSLGVTQCKDEARDGLKDEKKEEEAEEKCKFGDRLDDKIETCDLTEEDGGVAPVWTVEEAPPRAQPVDIVS</sequence>
<reference evidence="2" key="1">
    <citation type="submission" date="2021-02" db="EMBL/GenBank/DDBJ databases">
        <authorList>
            <person name="Dougan E. K."/>
            <person name="Rhodes N."/>
            <person name="Thang M."/>
            <person name="Chan C."/>
        </authorList>
    </citation>
    <scope>NUCLEOTIDE SEQUENCE</scope>
</reference>
<evidence type="ECO:0000313" key="3">
    <source>
        <dbReference type="EMBL" id="CAE8719104.1"/>
    </source>
</evidence>
<dbReference type="Proteomes" id="UP000626109">
    <property type="component" value="Unassembled WGS sequence"/>
</dbReference>
<evidence type="ECO:0000313" key="2">
    <source>
        <dbReference type="EMBL" id="CAE8612978.1"/>
    </source>
</evidence>
<evidence type="ECO:0000313" key="4">
    <source>
        <dbReference type="Proteomes" id="UP000654075"/>
    </source>
</evidence>
<feature type="region of interest" description="Disordered" evidence="1">
    <location>
        <begin position="1"/>
        <end position="55"/>
    </location>
</feature>
<protein>
    <submittedName>
        <fullName evidence="2">Uncharacterized protein</fullName>
    </submittedName>
</protein>
<accession>A0A813FET1</accession>
<name>A0A813FET1_POLGL</name>
<dbReference type="Proteomes" id="UP000654075">
    <property type="component" value="Unassembled WGS sequence"/>
</dbReference>
<comment type="caution">
    <text evidence="2">The sequence shown here is derived from an EMBL/GenBank/DDBJ whole genome shotgun (WGS) entry which is preliminary data.</text>
</comment>
<dbReference type="EMBL" id="CAJNNV010025190">
    <property type="protein sequence ID" value="CAE8612978.1"/>
    <property type="molecule type" value="Genomic_DNA"/>
</dbReference>
<proteinExistence type="predicted"/>
<dbReference type="AlphaFoldDB" id="A0A813FET1"/>
<dbReference type="EMBL" id="CAJNNW010033473">
    <property type="protein sequence ID" value="CAE8719104.1"/>
    <property type="molecule type" value="Genomic_DNA"/>
</dbReference>
<keyword evidence="4" id="KW-1185">Reference proteome</keyword>
<feature type="compositionally biased region" description="Basic residues" evidence="1">
    <location>
        <begin position="1"/>
        <end position="32"/>
    </location>
</feature>
<dbReference type="OrthoDB" id="10604347at2759"/>
<organism evidence="2 4">
    <name type="scientific">Polarella glacialis</name>
    <name type="common">Dinoflagellate</name>
    <dbReference type="NCBI Taxonomy" id="89957"/>
    <lineage>
        <taxon>Eukaryota</taxon>
        <taxon>Sar</taxon>
        <taxon>Alveolata</taxon>
        <taxon>Dinophyceae</taxon>
        <taxon>Suessiales</taxon>
        <taxon>Suessiaceae</taxon>
        <taxon>Polarella</taxon>
    </lineage>
</organism>
<evidence type="ECO:0000256" key="1">
    <source>
        <dbReference type="SAM" id="MobiDB-lite"/>
    </source>
</evidence>